<comment type="caution">
    <text evidence="2">The sequence shown here is derived from an EMBL/GenBank/DDBJ whole genome shotgun (WGS) entry which is preliminary data.</text>
</comment>
<dbReference type="InterPro" id="IPR043502">
    <property type="entry name" value="DNA/RNA_pol_sf"/>
</dbReference>
<dbReference type="PANTHER" id="PTHR24559">
    <property type="entry name" value="TRANSPOSON TY3-I GAG-POL POLYPROTEIN"/>
    <property type="match status" value="1"/>
</dbReference>
<name>A0AAW2N933_SESRA</name>
<dbReference type="EMBL" id="JACGWJ010000020">
    <property type="protein sequence ID" value="KAL0340260.1"/>
    <property type="molecule type" value="Genomic_DNA"/>
</dbReference>
<dbReference type="Pfam" id="PF00078">
    <property type="entry name" value="RVT_1"/>
    <property type="match status" value="1"/>
</dbReference>
<sequence>MSASHNKGQCKKIFNDMLQKNVECYIDDLVVKSKKRENHFHNLRKVSECLRRYELKTKPSKCASGVTFGKFLGLIVRHRGDVGRLCSFSGLVGKSRAYEDYILDMASGGCVMRHDHHKPYPVHSEYVARTVDSERGSIPCHHMTESSPIHLEMV</sequence>
<dbReference type="AlphaFoldDB" id="A0AAW2N933"/>
<dbReference type="InterPro" id="IPR000477">
    <property type="entry name" value="RT_dom"/>
</dbReference>
<evidence type="ECO:0000259" key="1">
    <source>
        <dbReference type="Pfam" id="PF00078"/>
    </source>
</evidence>
<organism evidence="2">
    <name type="scientific">Sesamum radiatum</name>
    <name type="common">Black benniseed</name>
    <dbReference type="NCBI Taxonomy" id="300843"/>
    <lineage>
        <taxon>Eukaryota</taxon>
        <taxon>Viridiplantae</taxon>
        <taxon>Streptophyta</taxon>
        <taxon>Embryophyta</taxon>
        <taxon>Tracheophyta</taxon>
        <taxon>Spermatophyta</taxon>
        <taxon>Magnoliopsida</taxon>
        <taxon>eudicotyledons</taxon>
        <taxon>Gunneridae</taxon>
        <taxon>Pentapetalae</taxon>
        <taxon>asterids</taxon>
        <taxon>lamiids</taxon>
        <taxon>Lamiales</taxon>
        <taxon>Pedaliaceae</taxon>
        <taxon>Sesamum</taxon>
    </lineage>
</organism>
<dbReference type="InterPro" id="IPR053134">
    <property type="entry name" value="RNA-dir_DNA_polymerase"/>
</dbReference>
<dbReference type="InterPro" id="IPR043128">
    <property type="entry name" value="Rev_trsase/Diguanyl_cyclase"/>
</dbReference>
<reference evidence="2" key="2">
    <citation type="journal article" date="2024" name="Plant">
        <title>Genomic evolution and insights into agronomic trait innovations of Sesamum species.</title>
        <authorList>
            <person name="Miao H."/>
            <person name="Wang L."/>
            <person name="Qu L."/>
            <person name="Liu H."/>
            <person name="Sun Y."/>
            <person name="Le M."/>
            <person name="Wang Q."/>
            <person name="Wei S."/>
            <person name="Zheng Y."/>
            <person name="Lin W."/>
            <person name="Duan Y."/>
            <person name="Cao H."/>
            <person name="Xiong S."/>
            <person name="Wang X."/>
            <person name="Wei L."/>
            <person name="Li C."/>
            <person name="Ma Q."/>
            <person name="Ju M."/>
            <person name="Zhao R."/>
            <person name="Li G."/>
            <person name="Mu C."/>
            <person name="Tian Q."/>
            <person name="Mei H."/>
            <person name="Zhang T."/>
            <person name="Gao T."/>
            <person name="Zhang H."/>
        </authorList>
    </citation>
    <scope>NUCLEOTIDE SEQUENCE</scope>
    <source>
        <strain evidence="2">G02</strain>
    </source>
</reference>
<evidence type="ECO:0000313" key="2">
    <source>
        <dbReference type="EMBL" id="KAL0340260.1"/>
    </source>
</evidence>
<dbReference type="Gene3D" id="3.30.70.270">
    <property type="match status" value="1"/>
</dbReference>
<reference evidence="2" key="1">
    <citation type="submission" date="2020-06" db="EMBL/GenBank/DDBJ databases">
        <authorList>
            <person name="Li T."/>
            <person name="Hu X."/>
            <person name="Zhang T."/>
            <person name="Song X."/>
            <person name="Zhang H."/>
            <person name="Dai N."/>
            <person name="Sheng W."/>
            <person name="Hou X."/>
            <person name="Wei L."/>
        </authorList>
    </citation>
    <scope>NUCLEOTIDE SEQUENCE</scope>
    <source>
        <strain evidence="2">G02</strain>
        <tissue evidence="2">Leaf</tissue>
    </source>
</reference>
<protein>
    <recommendedName>
        <fullName evidence="1">Reverse transcriptase domain-containing protein</fullName>
    </recommendedName>
</protein>
<accession>A0AAW2N933</accession>
<dbReference type="SUPFAM" id="SSF56672">
    <property type="entry name" value="DNA/RNA polymerases"/>
    <property type="match status" value="1"/>
</dbReference>
<gene>
    <name evidence="2" type="ORF">Sradi_4542800</name>
</gene>
<feature type="domain" description="Reverse transcriptase" evidence="1">
    <location>
        <begin position="12"/>
        <end position="75"/>
    </location>
</feature>
<proteinExistence type="predicted"/>
<dbReference type="PANTHER" id="PTHR24559:SF439">
    <property type="entry name" value="RETROTRANSPOSON, UNCLASSIFIED-LIKE PROTEIN"/>
    <property type="match status" value="1"/>
</dbReference>